<evidence type="ECO:0000256" key="1">
    <source>
        <dbReference type="ARBA" id="ARBA00001933"/>
    </source>
</evidence>
<proteinExistence type="inferred from homology"/>
<dbReference type="InterPro" id="IPR000653">
    <property type="entry name" value="DegT/StrS_aminotransferase"/>
</dbReference>
<evidence type="ECO:0000313" key="5">
    <source>
        <dbReference type="EMBL" id="EWT00464.1"/>
    </source>
</evidence>
<dbReference type="InterPro" id="IPR012749">
    <property type="entry name" value="WecE-like"/>
</dbReference>
<keyword evidence="5" id="KW-0032">Aminotransferase</keyword>
<dbReference type="PATRIC" id="fig|1386089.3.peg.3306"/>
<evidence type="ECO:0000256" key="2">
    <source>
        <dbReference type="PIRSR" id="PIRSR000390-1"/>
    </source>
</evidence>
<dbReference type="EMBL" id="AWSA01000042">
    <property type="protein sequence ID" value="EWT00464.1"/>
    <property type="molecule type" value="Genomic_DNA"/>
</dbReference>
<dbReference type="PANTHER" id="PTHR30244">
    <property type="entry name" value="TRANSAMINASE"/>
    <property type="match status" value="1"/>
</dbReference>
<name>W9G9D2_9MICO</name>
<organism evidence="5 6">
    <name type="scientific">Intrasporangium oryzae NRRL B-24470</name>
    <dbReference type="NCBI Taxonomy" id="1386089"/>
    <lineage>
        <taxon>Bacteria</taxon>
        <taxon>Bacillati</taxon>
        <taxon>Actinomycetota</taxon>
        <taxon>Actinomycetes</taxon>
        <taxon>Micrococcales</taxon>
        <taxon>Intrasporangiaceae</taxon>
        <taxon>Intrasporangium</taxon>
    </lineage>
</organism>
<dbReference type="InterPro" id="IPR015422">
    <property type="entry name" value="PyrdxlP-dep_Trfase_small"/>
</dbReference>
<evidence type="ECO:0000313" key="6">
    <source>
        <dbReference type="Proteomes" id="UP000019489"/>
    </source>
</evidence>
<dbReference type="NCBIfam" id="TIGR02379">
    <property type="entry name" value="ECA_wecE"/>
    <property type="match status" value="1"/>
</dbReference>
<feature type="modified residue" description="N6-(pyridoxal phosphate)lysine" evidence="3">
    <location>
        <position position="183"/>
    </location>
</feature>
<protein>
    <submittedName>
        <fullName evidence="5">TDP-4-oxo-6-deoxy-D-glucose aminotransferase</fullName>
    </submittedName>
</protein>
<dbReference type="CDD" id="cd00616">
    <property type="entry name" value="AHBA_syn"/>
    <property type="match status" value="1"/>
</dbReference>
<dbReference type="PANTHER" id="PTHR30244:SF34">
    <property type="entry name" value="DTDP-4-AMINO-4,6-DIDEOXYGALACTOSE TRANSAMINASE"/>
    <property type="match status" value="1"/>
</dbReference>
<dbReference type="GO" id="GO:0019180">
    <property type="term" value="F:dTDP-4-amino-4,6-dideoxygalactose transaminase activity"/>
    <property type="evidence" value="ECO:0007669"/>
    <property type="project" value="TreeGrafter"/>
</dbReference>
<dbReference type="Pfam" id="PF01041">
    <property type="entry name" value="DegT_DnrJ_EryC1"/>
    <property type="match status" value="1"/>
</dbReference>
<dbReference type="InterPro" id="IPR015424">
    <property type="entry name" value="PyrdxlP-dep_Trfase"/>
</dbReference>
<dbReference type="AlphaFoldDB" id="W9G9D2"/>
<dbReference type="Proteomes" id="UP000019489">
    <property type="component" value="Unassembled WGS sequence"/>
</dbReference>
<evidence type="ECO:0000256" key="3">
    <source>
        <dbReference type="PIRSR" id="PIRSR000390-2"/>
    </source>
</evidence>
<gene>
    <name evidence="5" type="ORF">N865_15570</name>
</gene>
<dbReference type="PIRSF" id="PIRSF000390">
    <property type="entry name" value="PLP_StrS"/>
    <property type="match status" value="1"/>
</dbReference>
<accession>W9G9D2</accession>
<keyword evidence="6" id="KW-1185">Reference proteome</keyword>
<evidence type="ECO:0000256" key="4">
    <source>
        <dbReference type="RuleBase" id="RU004508"/>
    </source>
</evidence>
<dbReference type="eggNOG" id="COG0399">
    <property type="taxonomic scope" value="Bacteria"/>
</dbReference>
<comment type="caution">
    <text evidence="5">The sequence shown here is derived from an EMBL/GenBank/DDBJ whole genome shotgun (WGS) entry which is preliminary data.</text>
</comment>
<sequence length="378" mass="41404">MDRIMFSQPFRAGNEQAYVEEALSSAIWHGDGPFTERATRWLVERTGARDALLTTSCTHALELAGMLLELAPGDEVICPSFTFSSTATAIAIRGAVPVFVDVDPTTMNIDPVSAAAAITDRTKAIYIVHYGGVACDLPALQAVADQHGLAIVEDNAHSLGAYFNGQHLGTFGTFGTQSWHDTKNVTSGEGGAILINDERFAERAEILREKGTNRSRFLRGQVDKYTWVDQGSSYLPSDLLAALLLAQFERFDDIQTRRHAVWNGYDKQLGAWASDNGVELMTVPEGCEHPAHLYFLMMPTHEDQTGLISHLKEQDIVATFHYQPLDSSPAGRKLGRTPNPCPVTADRSMRLVRLPLHAGMTDADTDRVIGAITEYRAG</sequence>
<dbReference type="NCBIfam" id="NF008687">
    <property type="entry name" value="PRK11706.1"/>
    <property type="match status" value="1"/>
</dbReference>
<comment type="cofactor">
    <cofactor evidence="1">
        <name>pyridoxal 5'-phosphate</name>
        <dbReference type="ChEBI" id="CHEBI:597326"/>
    </cofactor>
</comment>
<dbReference type="SUPFAM" id="SSF53383">
    <property type="entry name" value="PLP-dependent transferases"/>
    <property type="match status" value="1"/>
</dbReference>
<dbReference type="InterPro" id="IPR015421">
    <property type="entry name" value="PyrdxlP-dep_Trfase_major"/>
</dbReference>
<dbReference type="STRING" id="1386089.N865_15570"/>
<feature type="active site" description="Proton acceptor" evidence="2">
    <location>
        <position position="183"/>
    </location>
</feature>
<dbReference type="Gene3D" id="3.40.640.10">
    <property type="entry name" value="Type I PLP-dependent aspartate aminotransferase-like (Major domain)"/>
    <property type="match status" value="1"/>
</dbReference>
<dbReference type="GO" id="GO:0030170">
    <property type="term" value="F:pyridoxal phosphate binding"/>
    <property type="evidence" value="ECO:0007669"/>
    <property type="project" value="TreeGrafter"/>
</dbReference>
<reference evidence="5 6" key="1">
    <citation type="submission" date="2013-08" db="EMBL/GenBank/DDBJ databases">
        <title>Intrasporangium oryzae NRRL B-24470.</title>
        <authorList>
            <person name="Liu H."/>
            <person name="Wang G."/>
        </authorList>
    </citation>
    <scope>NUCLEOTIDE SEQUENCE [LARGE SCALE GENOMIC DNA]</scope>
    <source>
        <strain evidence="5 6">NRRL B-24470</strain>
    </source>
</reference>
<dbReference type="Gene3D" id="3.90.1150.10">
    <property type="entry name" value="Aspartate Aminotransferase, domain 1"/>
    <property type="match status" value="1"/>
</dbReference>
<keyword evidence="3 4" id="KW-0663">Pyridoxal phosphate</keyword>
<keyword evidence="5" id="KW-0808">Transferase</keyword>
<dbReference type="OrthoDB" id="9804264at2"/>
<comment type="similarity">
    <text evidence="4">Belongs to the DegT/DnrJ/EryC1 family.</text>
</comment>
<dbReference type="GO" id="GO:0000271">
    <property type="term" value="P:polysaccharide biosynthetic process"/>
    <property type="evidence" value="ECO:0007669"/>
    <property type="project" value="TreeGrafter"/>
</dbReference>